<accession>A0ACC0CIU5</accession>
<keyword evidence="2" id="KW-1185">Reference proteome</keyword>
<name>A0ACC0CIU5_9PEZI</name>
<protein>
    <submittedName>
        <fullName evidence="1">Uncharacterized protein</fullName>
    </submittedName>
</protein>
<sequence length="225" mass="22957">MSAKVFATILAAASVISAAPFQPRAVGSSKGFKLVASIAGASKDLSVPIQGAYLEGAHVGAGLNTAVLNATTQGTIFYQNGTAEEVQQGLSTIVSDGGTPLYPYGLRAYLNSTDAASPVALAINGGVGTTGVTLTKPASGPGELEWGAASFIACDETLLYYGPDWRFAVVKDLVASPAESAVPDNCVQINLVPLCTTLNDLPPGSVASHEFANEVACYESLSDIN</sequence>
<evidence type="ECO:0000313" key="1">
    <source>
        <dbReference type="EMBL" id="KAI6080324.1"/>
    </source>
</evidence>
<dbReference type="EMBL" id="MU394455">
    <property type="protein sequence ID" value="KAI6080324.1"/>
    <property type="molecule type" value="Genomic_DNA"/>
</dbReference>
<gene>
    <name evidence="1" type="ORF">F4821DRAFT_251767</name>
</gene>
<proteinExistence type="predicted"/>
<evidence type="ECO:0000313" key="2">
    <source>
        <dbReference type="Proteomes" id="UP001497680"/>
    </source>
</evidence>
<organism evidence="1 2">
    <name type="scientific">Hypoxylon rubiginosum</name>
    <dbReference type="NCBI Taxonomy" id="110542"/>
    <lineage>
        <taxon>Eukaryota</taxon>
        <taxon>Fungi</taxon>
        <taxon>Dikarya</taxon>
        <taxon>Ascomycota</taxon>
        <taxon>Pezizomycotina</taxon>
        <taxon>Sordariomycetes</taxon>
        <taxon>Xylariomycetidae</taxon>
        <taxon>Xylariales</taxon>
        <taxon>Hypoxylaceae</taxon>
        <taxon>Hypoxylon</taxon>
    </lineage>
</organism>
<reference evidence="1 2" key="1">
    <citation type="journal article" date="2022" name="New Phytol.">
        <title>Ecological generalism drives hyperdiversity of secondary metabolite gene clusters in xylarialean endophytes.</title>
        <authorList>
            <person name="Franco M.E.E."/>
            <person name="Wisecaver J.H."/>
            <person name="Arnold A.E."/>
            <person name="Ju Y.M."/>
            <person name="Slot J.C."/>
            <person name="Ahrendt S."/>
            <person name="Moore L.P."/>
            <person name="Eastman K.E."/>
            <person name="Scott K."/>
            <person name="Konkel Z."/>
            <person name="Mondo S.J."/>
            <person name="Kuo A."/>
            <person name="Hayes R.D."/>
            <person name="Haridas S."/>
            <person name="Andreopoulos B."/>
            <person name="Riley R."/>
            <person name="LaButti K."/>
            <person name="Pangilinan J."/>
            <person name="Lipzen A."/>
            <person name="Amirebrahimi M."/>
            <person name="Yan J."/>
            <person name="Adam C."/>
            <person name="Keymanesh K."/>
            <person name="Ng V."/>
            <person name="Louie K."/>
            <person name="Northen T."/>
            <person name="Drula E."/>
            <person name="Henrissat B."/>
            <person name="Hsieh H.M."/>
            <person name="Youens-Clark K."/>
            <person name="Lutzoni F."/>
            <person name="Miadlikowska J."/>
            <person name="Eastwood D.C."/>
            <person name="Hamelin R.C."/>
            <person name="Grigoriev I.V."/>
            <person name="U'Ren J.M."/>
        </authorList>
    </citation>
    <scope>NUCLEOTIDE SEQUENCE [LARGE SCALE GENOMIC DNA]</scope>
    <source>
        <strain evidence="1 2">ER1909</strain>
    </source>
</reference>
<comment type="caution">
    <text evidence="1">The sequence shown here is derived from an EMBL/GenBank/DDBJ whole genome shotgun (WGS) entry which is preliminary data.</text>
</comment>
<dbReference type="Proteomes" id="UP001497680">
    <property type="component" value="Unassembled WGS sequence"/>
</dbReference>